<evidence type="ECO:0008006" key="3">
    <source>
        <dbReference type="Google" id="ProtNLM"/>
    </source>
</evidence>
<dbReference type="Gene3D" id="1.25.40.10">
    <property type="entry name" value="Tetratricopeptide repeat domain"/>
    <property type="match status" value="2"/>
</dbReference>
<reference evidence="1" key="1">
    <citation type="journal article" date="2022" name="Environ. Microbiol.">
        <title>Geoalkalibacter halelectricus SAP #1 sp. nov. possessing extracellular electron transfer and mineral#reducing capabilities from a haloalkaline environment.</title>
        <authorList>
            <person name="Yadav S."/>
            <person name="Singh R."/>
            <person name="Sundharam S.S."/>
            <person name="Chaudhary S."/>
            <person name="Krishnamurthi S."/>
            <person name="Patil S.A."/>
        </authorList>
    </citation>
    <scope>NUCLEOTIDE SEQUENCE</scope>
    <source>
        <strain evidence="1">SAP-1</strain>
    </source>
</reference>
<dbReference type="SUPFAM" id="SSF48452">
    <property type="entry name" value="TPR-like"/>
    <property type="match status" value="1"/>
</dbReference>
<accession>A0ABY5ZKU2</accession>
<dbReference type="Proteomes" id="UP001060414">
    <property type="component" value="Chromosome"/>
</dbReference>
<organism evidence="1 2">
    <name type="scientific">Geoalkalibacter halelectricus</name>
    <dbReference type="NCBI Taxonomy" id="2847045"/>
    <lineage>
        <taxon>Bacteria</taxon>
        <taxon>Pseudomonadati</taxon>
        <taxon>Thermodesulfobacteriota</taxon>
        <taxon>Desulfuromonadia</taxon>
        <taxon>Desulfuromonadales</taxon>
        <taxon>Geoalkalibacteraceae</taxon>
        <taxon>Geoalkalibacter</taxon>
    </lineage>
</organism>
<dbReference type="RefSeq" id="WP_260746884.1">
    <property type="nucleotide sequence ID" value="NZ_CP092109.1"/>
</dbReference>
<dbReference type="InterPro" id="IPR011990">
    <property type="entry name" value="TPR-like_helical_dom_sf"/>
</dbReference>
<dbReference type="EMBL" id="CP092109">
    <property type="protein sequence ID" value="UWZ78530.1"/>
    <property type="molecule type" value="Genomic_DNA"/>
</dbReference>
<proteinExistence type="predicted"/>
<keyword evidence="2" id="KW-1185">Reference proteome</keyword>
<name>A0ABY5ZKU2_9BACT</name>
<sequence length="320" mass="36186">MTEQTPAADSLAPKFYRLWTPPPGTTVAVGADRTPMSLPQIPLPLHRQGGEEALPDDNAIGSGLFDYLREFPDCPHNRAYAELLRDAFPHYIAEIGSQLAMLDAREVDPPYIRRKITFMRILLLLNPDNAGLYMQLGMAHYQVGMMFSELRTCRFDLLKALAYLQKALSLSARNAAIYNYLGQIDFYLGDYPGAARHWRGIHDQLPEGAARQELARRLEMIERGEVPDHPLIDHFETIGKALAAYRDGFADRALRDMEAVAADEYFRSFYQAPEFYHFLGLCRERCEDPSGAIAAFAEALAIDEDFEPAREGFERVHQQG</sequence>
<protein>
    <recommendedName>
        <fullName evidence="3">Tetratricopeptide repeat-containing protein</fullName>
    </recommendedName>
</protein>
<gene>
    <name evidence="1" type="ORF">L9S41_12680</name>
</gene>
<evidence type="ECO:0000313" key="1">
    <source>
        <dbReference type="EMBL" id="UWZ78530.1"/>
    </source>
</evidence>
<evidence type="ECO:0000313" key="2">
    <source>
        <dbReference type="Proteomes" id="UP001060414"/>
    </source>
</evidence>